<proteinExistence type="inferred from homology"/>
<name>A0AAN6G538_9BASI</name>
<evidence type="ECO:0000313" key="16">
    <source>
        <dbReference type="Proteomes" id="UP001176521"/>
    </source>
</evidence>
<feature type="site" description="Interaction with histone H4 N-terminus" evidence="12">
    <location>
        <position position="215"/>
    </location>
</feature>
<feature type="binding site" evidence="11">
    <location>
        <begin position="265"/>
        <end position="267"/>
    </location>
    <ligand>
        <name>acetyl-CoA</name>
        <dbReference type="ChEBI" id="CHEBI:57288"/>
    </ligand>
</feature>
<organism evidence="15 16">
    <name type="scientific">Tilletia horrida</name>
    <dbReference type="NCBI Taxonomy" id="155126"/>
    <lineage>
        <taxon>Eukaryota</taxon>
        <taxon>Fungi</taxon>
        <taxon>Dikarya</taxon>
        <taxon>Basidiomycota</taxon>
        <taxon>Ustilaginomycotina</taxon>
        <taxon>Exobasidiomycetes</taxon>
        <taxon>Tilletiales</taxon>
        <taxon>Tilletiaceae</taxon>
        <taxon>Tilletia</taxon>
    </lineage>
</organism>
<dbReference type="Proteomes" id="UP001176521">
    <property type="component" value="Unassembled WGS sequence"/>
</dbReference>
<dbReference type="InterPro" id="IPR013523">
    <property type="entry name" value="Hist_AcTrfase_HAT1_C"/>
</dbReference>
<comment type="subcellular location">
    <subcellularLocation>
        <location evidence="9">Cytoplasm</location>
    </subcellularLocation>
    <subcellularLocation>
        <location evidence="1 9">Nucleus</location>
    </subcellularLocation>
</comment>
<dbReference type="GO" id="GO:0042393">
    <property type="term" value="F:histone binding"/>
    <property type="evidence" value="ECO:0007669"/>
    <property type="project" value="InterPro"/>
</dbReference>
<reference evidence="15" key="1">
    <citation type="journal article" date="2023" name="PhytoFront">
        <title>Draft Genome Resources of Seven Strains of Tilletia horrida, Causal Agent of Kernel Smut of Rice.</title>
        <authorList>
            <person name="Khanal S."/>
            <person name="Antony Babu S."/>
            <person name="Zhou X.G."/>
        </authorList>
    </citation>
    <scope>NUCLEOTIDE SEQUENCE</scope>
    <source>
        <strain evidence="15">TX3</strain>
    </source>
</reference>
<dbReference type="GO" id="GO:0005737">
    <property type="term" value="C:cytoplasm"/>
    <property type="evidence" value="ECO:0007669"/>
    <property type="project" value="UniProtKB-SubCell"/>
</dbReference>
<gene>
    <name evidence="15" type="primary">HAT1</name>
    <name evidence="15" type="ORF">OC842_007622</name>
</gene>
<dbReference type="GO" id="GO:0000781">
    <property type="term" value="C:chromosome, telomeric region"/>
    <property type="evidence" value="ECO:0007669"/>
    <property type="project" value="GOC"/>
</dbReference>
<feature type="compositionally biased region" description="Acidic residues" evidence="13">
    <location>
        <begin position="467"/>
        <end position="476"/>
    </location>
</feature>
<feature type="region of interest" description="Interaction with histone H4 N-terminus" evidence="11">
    <location>
        <begin position="249"/>
        <end position="251"/>
    </location>
</feature>
<dbReference type="GO" id="GO:0005634">
    <property type="term" value="C:nucleus"/>
    <property type="evidence" value="ECO:0007669"/>
    <property type="project" value="UniProtKB-SubCell"/>
</dbReference>
<evidence type="ECO:0000256" key="12">
    <source>
        <dbReference type="PIRSR" id="PIRSR038084-3"/>
    </source>
</evidence>
<dbReference type="CDD" id="cd04301">
    <property type="entry name" value="NAT_SF"/>
    <property type="match status" value="1"/>
</dbReference>
<keyword evidence="6 9" id="KW-0539">Nucleus</keyword>
<feature type="active site" description="Proton donor/acceptor" evidence="10">
    <location>
        <position position="300"/>
    </location>
</feature>
<evidence type="ECO:0000256" key="8">
    <source>
        <dbReference type="ARBA" id="ARBA00048017"/>
    </source>
</evidence>
<evidence type="ECO:0000256" key="11">
    <source>
        <dbReference type="PIRSR" id="PIRSR038084-2"/>
    </source>
</evidence>
<dbReference type="InterPro" id="IPR037113">
    <property type="entry name" value="Hat1_N_sf"/>
</dbReference>
<comment type="subunit">
    <text evidence="9">Component of the HAT-B complex composed of at least HAT1 and HAT2. The HAT-B complex binds to histone H4 tail.</text>
</comment>
<dbReference type="PANTHER" id="PTHR12046">
    <property type="entry name" value="HISTONE ACETYLTRANSFERASE TYPE B CATALYTIC SUBUNIT"/>
    <property type="match status" value="1"/>
</dbReference>
<evidence type="ECO:0000256" key="6">
    <source>
        <dbReference type="ARBA" id="ARBA00023242"/>
    </source>
</evidence>
<dbReference type="Gene3D" id="1.10.10.390">
    <property type="match status" value="1"/>
</dbReference>
<keyword evidence="5 9" id="KW-0808">Transferase</keyword>
<dbReference type="GO" id="GO:0004402">
    <property type="term" value="F:histone acetyltransferase activity"/>
    <property type="evidence" value="ECO:0007669"/>
    <property type="project" value="UniProtKB-UniRule"/>
</dbReference>
<dbReference type="Gene3D" id="3.90.360.10">
    <property type="entry name" value="Histone acetyl transferase 1 (HAT1), N-terminal domain"/>
    <property type="match status" value="1"/>
</dbReference>
<feature type="compositionally biased region" description="Gly residues" evidence="13">
    <location>
        <begin position="440"/>
        <end position="453"/>
    </location>
</feature>
<comment type="catalytic activity">
    <reaction evidence="8 9">
        <text>L-lysyl-[protein] + acetyl-CoA = N(6)-acetyl-L-lysyl-[protein] + CoA + H(+)</text>
        <dbReference type="Rhea" id="RHEA:45948"/>
        <dbReference type="Rhea" id="RHEA-COMP:9752"/>
        <dbReference type="Rhea" id="RHEA-COMP:10731"/>
        <dbReference type="ChEBI" id="CHEBI:15378"/>
        <dbReference type="ChEBI" id="CHEBI:29969"/>
        <dbReference type="ChEBI" id="CHEBI:57287"/>
        <dbReference type="ChEBI" id="CHEBI:57288"/>
        <dbReference type="ChEBI" id="CHEBI:61930"/>
        <dbReference type="EC" id="2.3.1.48"/>
    </reaction>
</comment>
<dbReference type="GO" id="GO:0031509">
    <property type="term" value="P:subtelomeric heterochromatin formation"/>
    <property type="evidence" value="ECO:0007669"/>
    <property type="project" value="InterPro"/>
</dbReference>
<feature type="region of interest" description="Disordered" evidence="13">
    <location>
        <begin position="440"/>
        <end position="488"/>
    </location>
</feature>
<comment type="similarity">
    <text evidence="2 9">Belongs to the HAT1 family.</text>
</comment>
<evidence type="ECO:0000256" key="1">
    <source>
        <dbReference type="ARBA" id="ARBA00004123"/>
    </source>
</evidence>
<evidence type="ECO:0000256" key="13">
    <source>
        <dbReference type="SAM" id="MobiDB-lite"/>
    </source>
</evidence>
<evidence type="ECO:0000256" key="10">
    <source>
        <dbReference type="PIRSR" id="PIRSR038084-1"/>
    </source>
</evidence>
<sequence>MADSWSSNTNAATELKLIGAPPPTDEVFNPEFTYPIFGESETVFGYTGLRIQLGFASGSLRTGLKVSYSAKNTSTTAQLDDVEGTLRPFLAPDVVGYDELLANLEPAESEWTPIGDKTHEYTWSKKASKGKAKASQFGRAGAAAVAAAAAAAAGQGSSNGKNGDAKHSAADERTFVIYRATWQTPGFREYHRRMQIFALFNIEAASYLHEDEDNWEFYTLFQRTEAEAEPADAAPPKYRYHFVGYTALYRFWCYPEIFRIRLAQFVILPPYQSQGHGPALFSHVTEQMQSRPEVCELTVEDPSEAFDRMRDGADLRRLLVPGGFEEQALKEGKLAPPLDTKWSEQQRRKYKIAGRQWARLIEMFQLRHLNMQDAGAVRRYRLQVKNRLYKFNRDVLTQMEKGERVQALQKTFASLISEEYAEILGIDVGDVVRDDGGFGSGGANPFGRAGGSSGPRSSLGRHPAIAEGDEEEEEEIDTVRPRKAARLE</sequence>
<evidence type="ECO:0000313" key="15">
    <source>
        <dbReference type="EMBL" id="KAK0518936.1"/>
    </source>
</evidence>
<dbReference type="Pfam" id="PF10394">
    <property type="entry name" value="Hat1_N"/>
    <property type="match status" value="1"/>
</dbReference>
<evidence type="ECO:0000256" key="9">
    <source>
        <dbReference type="PIRNR" id="PIRNR038084"/>
    </source>
</evidence>
<dbReference type="SUPFAM" id="SSF55729">
    <property type="entry name" value="Acyl-CoA N-acyltransferases (Nat)"/>
    <property type="match status" value="2"/>
</dbReference>
<dbReference type="EC" id="2.3.1.48" evidence="3 9"/>
<evidence type="ECO:0000259" key="14">
    <source>
        <dbReference type="Pfam" id="PF10394"/>
    </source>
</evidence>
<dbReference type="EMBL" id="JAPDMQ010001123">
    <property type="protein sequence ID" value="KAK0518936.1"/>
    <property type="molecule type" value="Genomic_DNA"/>
</dbReference>
<feature type="domain" description="Histone acetyl transferase HAT1 N-terminal" evidence="14">
    <location>
        <begin position="5"/>
        <end position="203"/>
    </location>
</feature>
<keyword evidence="16" id="KW-1185">Reference proteome</keyword>
<evidence type="ECO:0000256" key="2">
    <source>
        <dbReference type="ARBA" id="ARBA00010543"/>
    </source>
</evidence>
<dbReference type="InterPro" id="IPR017380">
    <property type="entry name" value="Hist_AcTrfase_B-typ_cat-su"/>
</dbReference>
<dbReference type="Gene3D" id="3.40.630.30">
    <property type="match status" value="1"/>
</dbReference>
<protein>
    <recommendedName>
        <fullName evidence="4 9">Histone acetyltransferase type B catalytic subunit</fullName>
        <ecNumber evidence="3 9">2.3.1.48</ecNumber>
    </recommendedName>
</protein>
<accession>A0AAN6G538</accession>
<keyword evidence="9" id="KW-0963">Cytoplasm</keyword>
<evidence type="ECO:0000256" key="3">
    <source>
        <dbReference type="ARBA" id="ARBA00013184"/>
    </source>
</evidence>
<feature type="region of interest" description="Interaction with histone H4 N-terminus" evidence="11">
    <location>
        <begin position="39"/>
        <end position="41"/>
    </location>
</feature>
<dbReference type="Pfam" id="PF21184">
    <property type="entry name" value="HAT1_C_fung"/>
    <property type="match status" value="1"/>
</dbReference>
<dbReference type="InterPro" id="IPR019467">
    <property type="entry name" value="Hat1_N"/>
</dbReference>
<dbReference type="AlphaFoldDB" id="A0AAN6G538"/>
<comment type="caution">
    <text evidence="15">The sequence shown here is derived from an EMBL/GenBank/DDBJ whole genome shotgun (WGS) entry which is preliminary data.</text>
</comment>
<evidence type="ECO:0000256" key="7">
    <source>
        <dbReference type="ARBA" id="ARBA00023315"/>
    </source>
</evidence>
<evidence type="ECO:0000256" key="4">
    <source>
        <dbReference type="ARBA" id="ARBA00021268"/>
    </source>
</evidence>
<keyword evidence="7 9" id="KW-0012">Acyltransferase</keyword>
<evidence type="ECO:0000256" key="5">
    <source>
        <dbReference type="ARBA" id="ARBA00022679"/>
    </source>
</evidence>
<dbReference type="PIRSF" id="PIRSF038084">
    <property type="entry name" value="HAT-B_cat"/>
    <property type="match status" value="1"/>
</dbReference>
<dbReference type="InterPro" id="IPR016181">
    <property type="entry name" value="Acyl_CoA_acyltransferase"/>
</dbReference>
<comment type="function">
    <text evidence="9">Catalytic component of the histone acetylase B (HAT-B) complex. Has intrinsic substrate specificity that modifies lysine in recognition sequence GXGKXG. Involved in DNA double-strand break repair.</text>
</comment>
<feature type="compositionally biased region" description="Basic and acidic residues" evidence="13">
    <location>
        <begin position="477"/>
        <end position="488"/>
    </location>
</feature>